<dbReference type="InterPro" id="IPR034001">
    <property type="entry name" value="ABCG_PDR_1"/>
</dbReference>
<dbReference type="Proteomes" id="UP001359559">
    <property type="component" value="Unassembled WGS sequence"/>
</dbReference>
<dbReference type="SMART" id="SM00382">
    <property type="entry name" value="AAA"/>
    <property type="match status" value="2"/>
</dbReference>
<feature type="transmembrane region" description="Helical" evidence="10">
    <location>
        <begin position="697"/>
        <end position="719"/>
    </location>
</feature>
<dbReference type="GO" id="GO:0005886">
    <property type="term" value="C:plasma membrane"/>
    <property type="evidence" value="ECO:0007669"/>
    <property type="project" value="UniProtKB-ARBA"/>
</dbReference>
<comment type="subcellular location">
    <subcellularLocation>
        <location evidence="1">Membrane</location>
        <topology evidence="1">Multi-pass membrane protein</topology>
    </subcellularLocation>
</comment>
<keyword evidence="3" id="KW-0813">Transport</keyword>
<dbReference type="CDD" id="cd03233">
    <property type="entry name" value="ABCG_PDR_domain1"/>
    <property type="match status" value="1"/>
</dbReference>
<dbReference type="FunFam" id="3.40.50.300:FF:000157">
    <property type="entry name" value="ABC transporter G family member 34"/>
    <property type="match status" value="1"/>
</dbReference>
<feature type="domain" description="ABC transporter" evidence="11">
    <location>
        <begin position="186"/>
        <end position="459"/>
    </location>
</feature>
<dbReference type="PANTHER" id="PTHR19241">
    <property type="entry name" value="ATP-BINDING CASSETTE TRANSPORTER"/>
    <property type="match status" value="1"/>
</dbReference>
<evidence type="ECO:0000256" key="6">
    <source>
        <dbReference type="ARBA" id="ARBA00022741"/>
    </source>
</evidence>
<feature type="transmembrane region" description="Helical" evidence="10">
    <location>
        <begin position="778"/>
        <end position="805"/>
    </location>
</feature>
<evidence type="ECO:0000256" key="3">
    <source>
        <dbReference type="ARBA" id="ARBA00022448"/>
    </source>
</evidence>
<feature type="transmembrane region" description="Helical" evidence="10">
    <location>
        <begin position="673"/>
        <end position="691"/>
    </location>
</feature>
<feature type="transmembrane region" description="Helical" evidence="10">
    <location>
        <begin position="1323"/>
        <end position="1347"/>
    </location>
</feature>
<evidence type="ECO:0000256" key="2">
    <source>
        <dbReference type="ARBA" id="ARBA00006012"/>
    </source>
</evidence>
<dbReference type="EMBL" id="JAYKXN010000008">
    <property type="protein sequence ID" value="KAK7264777.1"/>
    <property type="molecule type" value="Genomic_DNA"/>
</dbReference>
<comment type="similarity">
    <text evidence="2">Belongs to the ABC transporter superfamily. ABCG family. PDR (TC 3.A.1.205) subfamily.</text>
</comment>
<dbReference type="InterPro" id="IPR003439">
    <property type="entry name" value="ABC_transporter-like_ATP-bd"/>
</dbReference>
<evidence type="ECO:0000256" key="5">
    <source>
        <dbReference type="ARBA" id="ARBA00022737"/>
    </source>
</evidence>
<keyword evidence="13" id="KW-1185">Reference proteome</keyword>
<evidence type="ECO:0000256" key="7">
    <source>
        <dbReference type="ARBA" id="ARBA00022840"/>
    </source>
</evidence>
<dbReference type="InterPro" id="IPR034003">
    <property type="entry name" value="ABCG_PDR_2"/>
</dbReference>
<dbReference type="FunFam" id="3.40.50.300:FF:000179">
    <property type="entry name" value="ABC transporter G family member 34"/>
    <property type="match status" value="1"/>
</dbReference>
<evidence type="ECO:0000259" key="11">
    <source>
        <dbReference type="PROSITE" id="PS50893"/>
    </source>
</evidence>
<feature type="transmembrane region" description="Helical" evidence="10">
    <location>
        <begin position="1353"/>
        <end position="1374"/>
    </location>
</feature>
<evidence type="ECO:0000256" key="10">
    <source>
        <dbReference type="SAM" id="Phobius"/>
    </source>
</evidence>
<keyword evidence="4 10" id="KW-0812">Transmembrane</keyword>
<dbReference type="GO" id="GO:0005524">
    <property type="term" value="F:ATP binding"/>
    <property type="evidence" value="ECO:0007669"/>
    <property type="project" value="UniProtKB-KW"/>
</dbReference>
<feature type="transmembrane region" description="Helical" evidence="10">
    <location>
        <begin position="1285"/>
        <end position="1311"/>
    </location>
</feature>
<name>A0AAN9EWB4_CLITE</name>
<protein>
    <recommendedName>
        <fullName evidence="11">ABC transporter domain-containing protein</fullName>
    </recommendedName>
</protein>
<feature type="transmembrane region" description="Helical" evidence="10">
    <location>
        <begin position="1381"/>
        <end position="1399"/>
    </location>
</feature>
<dbReference type="InterPro" id="IPR003593">
    <property type="entry name" value="AAA+_ATPase"/>
</dbReference>
<feature type="transmembrane region" description="Helical" evidence="10">
    <location>
        <begin position="555"/>
        <end position="576"/>
    </location>
</feature>
<evidence type="ECO:0000256" key="4">
    <source>
        <dbReference type="ARBA" id="ARBA00022692"/>
    </source>
</evidence>
<evidence type="ECO:0000256" key="1">
    <source>
        <dbReference type="ARBA" id="ARBA00004141"/>
    </source>
</evidence>
<feature type="transmembrane region" description="Helical" evidence="10">
    <location>
        <begin position="1240"/>
        <end position="1265"/>
    </location>
</feature>
<feature type="transmembrane region" description="Helical" evidence="10">
    <location>
        <begin position="1210"/>
        <end position="1228"/>
    </location>
</feature>
<dbReference type="Pfam" id="PF08370">
    <property type="entry name" value="PDR_assoc"/>
    <property type="match status" value="1"/>
</dbReference>
<keyword evidence="7" id="KW-0067">ATP-binding</keyword>
<evidence type="ECO:0000313" key="12">
    <source>
        <dbReference type="EMBL" id="KAK7264777.1"/>
    </source>
</evidence>
<dbReference type="PROSITE" id="PS50893">
    <property type="entry name" value="ABC_TRANSPORTER_2"/>
    <property type="match status" value="2"/>
</dbReference>
<keyword evidence="8 10" id="KW-1133">Transmembrane helix</keyword>
<evidence type="ECO:0000313" key="13">
    <source>
        <dbReference type="Proteomes" id="UP001359559"/>
    </source>
</evidence>
<organism evidence="12 13">
    <name type="scientific">Clitoria ternatea</name>
    <name type="common">Butterfly pea</name>
    <dbReference type="NCBI Taxonomy" id="43366"/>
    <lineage>
        <taxon>Eukaryota</taxon>
        <taxon>Viridiplantae</taxon>
        <taxon>Streptophyta</taxon>
        <taxon>Embryophyta</taxon>
        <taxon>Tracheophyta</taxon>
        <taxon>Spermatophyta</taxon>
        <taxon>Magnoliopsida</taxon>
        <taxon>eudicotyledons</taxon>
        <taxon>Gunneridae</taxon>
        <taxon>Pentapetalae</taxon>
        <taxon>rosids</taxon>
        <taxon>fabids</taxon>
        <taxon>Fabales</taxon>
        <taxon>Fabaceae</taxon>
        <taxon>Papilionoideae</taxon>
        <taxon>50 kb inversion clade</taxon>
        <taxon>NPAAA clade</taxon>
        <taxon>indigoferoid/millettioid clade</taxon>
        <taxon>Phaseoleae</taxon>
        <taxon>Clitoria</taxon>
    </lineage>
</organism>
<evidence type="ECO:0000256" key="8">
    <source>
        <dbReference type="ARBA" id="ARBA00022989"/>
    </source>
</evidence>
<dbReference type="GO" id="GO:0016887">
    <property type="term" value="F:ATP hydrolysis activity"/>
    <property type="evidence" value="ECO:0007669"/>
    <property type="project" value="InterPro"/>
</dbReference>
<dbReference type="Pfam" id="PF19055">
    <property type="entry name" value="ABC2_membrane_7"/>
    <property type="match status" value="2"/>
</dbReference>
<gene>
    <name evidence="12" type="ORF">RJT34_32387</name>
</gene>
<accession>A0AAN9EWB4</accession>
<feature type="transmembrane region" description="Helical" evidence="10">
    <location>
        <begin position="1433"/>
        <end position="1456"/>
    </location>
</feature>
<dbReference type="InterPro" id="IPR013525">
    <property type="entry name" value="ABC2_TM"/>
</dbReference>
<keyword evidence="9 10" id="KW-0472">Membrane</keyword>
<dbReference type="Pfam" id="PF01061">
    <property type="entry name" value="ABC2_membrane"/>
    <property type="match status" value="2"/>
</dbReference>
<comment type="caution">
    <text evidence="12">The sequence shown here is derived from an EMBL/GenBank/DDBJ whole genome shotgun (WGS) entry which is preliminary data.</text>
</comment>
<feature type="domain" description="ABC transporter" evidence="11">
    <location>
        <begin position="877"/>
        <end position="1117"/>
    </location>
</feature>
<sequence length="1464" mass="165356">MAQLVGADEIETLRIELAEIGRSIRSSFRSHASSFRSTSSINPVQQEVAVVDDDDDDDDADEGEALQRWAEIQRLPTLERITSALFDVHDGLETAGEKVKGKQVVNVRKLGAQERHMFIEKLIKHIENDNLQLLQKLRKRIDKVGLKLPTVEVRYQNLCVEAECKVVQGKPIPTLWNTFKEWVFDTTKLSLLKSQNAKLSIIKNANGIIKPGRMTLLLGPPASGKTTLLLALAGKLSHSLKIQGDISYNGYKLEEFIPQKSSAYVSQYDLHIPEMTVRETLDFSARCQGVGSRAELLMEVSRREKEAGIVPNPDIDAYMKATSIKGLKSTLQTDYILKILGLDICADTMVGDPIRRGISGGQKKRLTTGEMIVGPTKALFMDEISNGLDSSTTFQIISCLQHLVHITDATALISLLQPAPETFDLFDDIVLMAEGKIVYHGPRDHVLEFFEDCGFKCPQRKGTADFLQEVMSEKDQAQYWSSTQKPYTYVSVDQFVKKFKDSPFGKKLEKELLKPFDKSQNHKNALVFRKYSITKRELFKACIMREFLLMKRNSFVYVFKSTQLVIVAFAAMTVFIRTRMAIDVLHGNYYMGSLFYALIILLVDGFPELSMTVSRLAVVYKQKDLYFFPAWAYTIPSAVLKIPLSLLESFVWTALSYYVIGYSPEISRFFRQFLLLFMLHMTSVSMFRFIASVCQTVVASVTAGTVAIQFVLLFGGFIIPRPNMPSWLRWGFWFSPLAYGEIGLTVNEFRAPRWNKMSANTTMGQQILESRGLNYEGYFYWISLAALIGFTLLFNLGFTLMLTLLKAPARSRILISYEKHSKLQGKQESNGSSAADRKPAGSPVESVVETRKGGLVLPFQPLTVAFRDVQYYVDTPLEMRNKGFTQKKLQLLSDITGSFRPGILTALMGVSGAGKTTLMDVLCGRKTGGTIEGDIRIGGYPKVQETFARVSGYCEQNDIHSPNITVEESVMFSAWLRLPSQIDAKTKAEFVNEVLHTIELDAIKDSLVGLPNISGLSTEQRKRLTIAVELVANPSIIFMDEPTTGLDARAAAVVMRAVKNVVRTGRTVTCTIHQPSIDIFEAFDELILMKEGGRIIYAGALGKHSSRVIEYFETIPGVPKIKDNYNPSTWMLEVTSRSAENELGVDFAQIYRDSTLCGQNRELAEQLSSPPPDSKDLYFGSHFPQNGWEQFKICLWKQHLSYWRSPSYNLARMLFVAAASLLFGILFWKKGNNIKNEQDVFNVFGSMYTAALFFGINNCSTVLPYVATERTVLYRERFAGMYSSWAYSFAQVVIEVPYLFIQAAIYVIITYPMVGFHWSVYKVFWSFFGMFCNLLYYNYIGMLIVSLTPNVQVASIVSSSSYTMLNLFCGYIVPRLQIPKWWIWMYYLCPMSWVLNGMLTSQYGDMDKVISAFEEKKTVAKFLEDYYGFHHDFLGVTSAVLIVIPIIIAVLFAYCIGHLNFLRR</sequence>
<reference evidence="12 13" key="1">
    <citation type="submission" date="2024-01" db="EMBL/GenBank/DDBJ databases">
        <title>The genomes of 5 underutilized Papilionoideae crops provide insights into root nodulation and disease resistance.</title>
        <authorList>
            <person name="Yuan L."/>
        </authorList>
    </citation>
    <scope>NUCLEOTIDE SEQUENCE [LARGE SCALE GENOMIC DNA]</scope>
    <source>
        <strain evidence="12">LY-2023</strain>
        <tissue evidence="12">Leaf</tissue>
    </source>
</reference>
<dbReference type="SUPFAM" id="SSF52540">
    <property type="entry name" value="P-loop containing nucleoside triphosphate hydrolases"/>
    <property type="match status" value="2"/>
</dbReference>
<dbReference type="Pfam" id="PF00005">
    <property type="entry name" value="ABC_tran"/>
    <property type="match status" value="2"/>
</dbReference>
<evidence type="ECO:0000256" key="9">
    <source>
        <dbReference type="ARBA" id="ARBA00023136"/>
    </source>
</evidence>
<dbReference type="InterPro" id="IPR013581">
    <property type="entry name" value="PDR_assoc"/>
</dbReference>
<dbReference type="GO" id="GO:0140359">
    <property type="term" value="F:ABC-type transporter activity"/>
    <property type="evidence" value="ECO:0007669"/>
    <property type="project" value="InterPro"/>
</dbReference>
<dbReference type="InterPro" id="IPR043926">
    <property type="entry name" value="ABCG_dom"/>
</dbReference>
<dbReference type="Gene3D" id="3.40.50.300">
    <property type="entry name" value="P-loop containing nucleotide triphosphate hydrolases"/>
    <property type="match status" value="2"/>
</dbReference>
<keyword evidence="5" id="KW-0677">Repeat</keyword>
<dbReference type="InterPro" id="IPR027417">
    <property type="entry name" value="P-loop_NTPase"/>
</dbReference>
<keyword evidence="6" id="KW-0547">Nucleotide-binding</keyword>
<dbReference type="CDD" id="cd03232">
    <property type="entry name" value="ABCG_PDR_domain2"/>
    <property type="match status" value="1"/>
</dbReference>
<feature type="transmembrane region" description="Helical" evidence="10">
    <location>
        <begin position="588"/>
        <end position="606"/>
    </location>
</feature>
<proteinExistence type="inferred from homology"/>